<organism evidence="6 7">
    <name type="scientific">Bambusicola thoracicus</name>
    <name type="common">Chinese bamboo-partridge</name>
    <name type="synonym">Perdix thoracica</name>
    <dbReference type="NCBI Taxonomy" id="9083"/>
    <lineage>
        <taxon>Eukaryota</taxon>
        <taxon>Metazoa</taxon>
        <taxon>Chordata</taxon>
        <taxon>Craniata</taxon>
        <taxon>Vertebrata</taxon>
        <taxon>Euteleostomi</taxon>
        <taxon>Archelosauria</taxon>
        <taxon>Archosauria</taxon>
        <taxon>Dinosauria</taxon>
        <taxon>Saurischia</taxon>
        <taxon>Theropoda</taxon>
        <taxon>Coelurosauria</taxon>
        <taxon>Aves</taxon>
        <taxon>Neognathae</taxon>
        <taxon>Galloanserae</taxon>
        <taxon>Galliformes</taxon>
        <taxon>Phasianidae</taxon>
        <taxon>Perdicinae</taxon>
        <taxon>Bambusicola</taxon>
    </lineage>
</organism>
<keyword evidence="3" id="KW-0964">Secreted</keyword>
<dbReference type="InterPro" id="IPR008735">
    <property type="entry name" value="PSP94"/>
</dbReference>
<evidence type="ECO:0000256" key="4">
    <source>
        <dbReference type="ARBA" id="ARBA00023157"/>
    </source>
</evidence>
<comment type="similarity">
    <text evidence="2">Belongs to the beta-microseminoprotein family.</text>
</comment>
<evidence type="ECO:0000313" key="7">
    <source>
        <dbReference type="Proteomes" id="UP000237246"/>
    </source>
</evidence>
<comment type="caution">
    <text evidence="6">The sequence shown here is derived from an EMBL/GenBank/DDBJ whole genome shotgun (WGS) entry which is preliminary data.</text>
</comment>
<keyword evidence="5" id="KW-0732">Signal</keyword>
<dbReference type="Gene3D" id="2.20.25.590">
    <property type="match status" value="1"/>
</dbReference>
<sequence length="115" mass="12868">QKTFLACLLVLSVSVSVTNASCYILPLNPVKRGDEIIGSYDMKGEPHEFNSHWKTEDCLECSCSNFGISCCTVYARPVNFDEEKCISIFNNTACAYEVVEKADHSKTCEVREWVG</sequence>
<evidence type="ECO:0000256" key="5">
    <source>
        <dbReference type="SAM" id="SignalP"/>
    </source>
</evidence>
<dbReference type="PANTHER" id="PTHR10500">
    <property type="entry name" value="BETA-MICROSEMINOPROTEIN"/>
    <property type="match status" value="1"/>
</dbReference>
<dbReference type="AlphaFoldDB" id="A0A2P4SAA9"/>
<protein>
    <recommendedName>
        <fullName evidence="8">Beta-microseminoprotein</fullName>
    </recommendedName>
</protein>
<keyword evidence="7" id="KW-1185">Reference proteome</keyword>
<dbReference type="GO" id="GO:0005576">
    <property type="term" value="C:extracellular region"/>
    <property type="evidence" value="ECO:0007669"/>
    <property type="project" value="UniProtKB-SubCell"/>
</dbReference>
<dbReference type="EMBL" id="PPHD01074055">
    <property type="protein sequence ID" value="POI21056.1"/>
    <property type="molecule type" value="Genomic_DNA"/>
</dbReference>
<evidence type="ECO:0000256" key="3">
    <source>
        <dbReference type="ARBA" id="ARBA00022525"/>
    </source>
</evidence>
<accession>A0A2P4SAA9</accession>
<feature type="non-terminal residue" evidence="6">
    <location>
        <position position="1"/>
    </location>
</feature>
<evidence type="ECO:0000256" key="2">
    <source>
        <dbReference type="ARBA" id="ARBA00010352"/>
    </source>
</evidence>
<evidence type="ECO:0000256" key="1">
    <source>
        <dbReference type="ARBA" id="ARBA00004613"/>
    </source>
</evidence>
<reference evidence="6 7" key="1">
    <citation type="submission" date="2018-01" db="EMBL/GenBank/DDBJ databases">
        <title>Comparison of the Chinese Bamboo Partridge and Red Junglefowl genome sequences highlights the importance of demography in genome evolution.</title>
        <authorList>
            <person name="Tiley G.P."/>
            <person name="Kimball R.T."/>
            <person name="Braun E.L."/>
            <person name="Burleigh J.G."/>
        </authorList>
    </citation>
    <scope>NUCLEOTIDE SEQUENCE [LARGE SCALE GENOMIC DNA]</scope>
    <source>
        <strain evidence="6">RTK389</strain>
        <tissue evidence="6">Blood</tissue>
    </source>
</reference>
<dbReference type="Gene3D" id="2.10.70.10">
    <property type="entry name" value="Complement Module, domain 1"/>
    <property type="match status" value="1"/>
</dbReference>
<proteinExistence type="inferred from homology"/>
<feature type="signal peptide" evidence="5">
    <location>
        <begin position="1"/>
        <end position="20"/>
    </location>
</feature>
<name>A0A2P4SAA9_BAMTH</name>
<dbReference type="Pfam" id="PF05825">
    <property type="entry name" value="PSP94"/>
    <property type="match status" value="1"/>
</dbReference>
<keyword evidence="4" id="KW-1015">Disulfide bond</keyword>
<evidence type="ECO:0000313" key="6">
    <source>
        <dbReference type="EMBL" id="POI21056.1"/>
    </source>
</evidence>
<dbReference type="Proteomes" id="UP000237246">
    <property type="component" value="Unassembled WGS sequence"/>
</dbReference>
<dbReference type="OrthoDB" id="6076852at2759"/>
<feature type="chain" id="PRO_5015109694" description="Beta-microseminoprotein" evidence="5">
    <location>
        <begin position="21"/>
        <end position="115"/>
    </location>
</feature>
<dbReference type="PANTHER" id="PTHR10500:SF7">
    <property type="entry name" value="BETA-MICROSEMINOPROTEIN"/>
    <property type="match status" value="1"/>
</dbReference>
<comment type="subcellular location">
    <subcellularLocation>
        <location evidence="1">Secreted</location>
    </subcellularLocation>
</comment>
<gene>
    <name evidence="6" type="ORF">CIB84_015197</name>
</gene>
<evidence type="ECO:0008006" key="8">
    <source>
        <dbReference type="Google" id="ProtNLM"/>
    </source>
</evidence>